<name>A0A6H1ZVS4_9ZZZZ</name>
<gene>
    <name evidence="3" type="ORF">MM415A00274_0022</name>
    <name evidence="2" type="ORF">TM448A02213_0002</name>
</gene>
<feature type="compositionally biased region" description="Polar residues" evidence="1">
    <location>
        <begin position="28"/>
        <end position="40"/>
    </location>
</feature>
<organism evidence="2">
    <name type="scientific">viral metagenome</name>
    <dbReference type="NCBI Taxonomy" id="1070528"/>
    <lineage>
        <taxon>unclassified sequences</taxon>
        <taxon>metagenomes</taxon>
        <taxon>organismal metagenomes</taxon>
    </lineage>
</organism>
<evidence type="ECO:0000313" key="3">
    <source>
        <dbReference type="EMBL" id="QJA83565.1"/>
    </source>
</evidence>
<evidence type="ECO:0000256" key="1">
    <source>
        <dbReference type="SAM" id="MobiDB-lite"/>
    </source>
</evidence>
<feature type="region of interest" description="Disordered" evidence="1">
    <location>
        <begin position="18"/>
        <end position="40"/>
    </location>
</feature>
<dbReference type="AlphaFoldDB" id="A0A6H1ZVS4"/>
<dbReference type="EMBL" id="MT142513">
    <property type="protein sequence ID" value="QJA83565.1"/>
    <property type="molecule type" value="Genomic_DNA"/>
</dbReference>
<proteinExistence type="predicted"/>
<protein>
    <submittedName>
        <fullName evidence="2">Uncharacterized protein</fullName>
    </submittedName>
</protein>
<evidence type="ECO:0000313" key="2">
    <source>
        <dbReference type="EMBL" id="QJA51579.1"/>
    </source>
</evidence>
<sequence>MATNDDLQTLYDQDQKSGILAQPALSPKQGTTTSAQQPDDLSSLYDQDVKAGTVPATTLATDAAQAAPMHPSQLATYIAANHPTLSKMIIGAGTGAKDLYGTLKSMPLVGNVLNAGISAGQTESQMMDNAINMASQHHLLSRLVNAASLGVKTAPGSIVSQLETKIAQEPLEAPQVATPGISSAIGKIAGITVPLVASGSLGEAALGAIPGAAKGLSAIPMVGKYMPGVIGRALGTAAVSPTLSATTSPGTAAATGAVGSVLGDIGAGAIGAAAGPAWQVLKGAAGKAMKASPQVQQVLRSYFKTEAQPHIAAYLDSILTTLKGSSTKESAGQDLYDMVHNKYRALMGEPGTIPPPQGTIPDAYDAVSNDAPFDQSNYNQIIQKHIDALQTKMAPLAAPQTKQLYQEAINRLTGLRKARLRTIGDAQTHGEALNDMLSDPNTSPYVKKAVGKLKTDGIYGNMPDDVSADMPFDRSNYNNILQQHIDELRDNILSTKALIKPYSDDITTLQGLGNAEVTTVGAAKTVKEVINDMLRDPTKSKDVKDALRELKNEGIYGSMGDAQDQMGIEDLQALQAADQRYKTEVVPFRKQGEAINAPKTGYWKRKKSGTNQEMMWRDYLKPGAAGDNVSPLENFVKVMPEDNAKNLLLYNYLKDTEGNPTAMLAKWNKLGEGQKNLLLPENKNMLDQYAALAKNPAYKGMFALQPENKIAEYGPSIGAGGAAVALFTGHPLAAVGALIPAIKRVLGKGIFSNPANVDLLTRDLAKAGIIDSTHIPAVSRYLRAALLGTGATALTANQ</sequence>
<reference evidence="2" key="1">
    <citation type="submission" date="2020-03" db="EMBL/GenBank/DDBJ databases">
        <title>The deep terrestrial virosphere.</title>
        <authorList>
            <person name="Holmfeldt K."/>
            <person name="Nilsson E."/>
            <person name="Simone D."/>
            <person name="Lopez-Fernandez M."/>
            <person name="Wu X."/>
            <person name="de Brujin I."/>
            <person name="Lundin D."/>
            <person name="Andersson A."/>
            <person name="Bertilsson S."/>
            <person name="Dopson M."/>
        </authorList>
    </citation>
    <scope>NUCLEOTIDE SEQUENCE</scope>
    <source>
        <strain evidence="3">MM415A00274</strain>
        <strain evidence="2">TM448A02213</strain>
    </source>
</reference>
<dbReference type="EMBL" id="MT144275">
    <property type="protein sequence ID" value="QJA51579.1"/>
    <property type="molecule type" value="Genomic_DNA"/>
</dbReference>
<accession>A0A6H1ZVS4</accession>